<keyword evidence="2" id="KW-0812">Transmembrane</keyword>
<protein>
    <submittedName>
        <fullName evidence="3">Uncharacterized protein LOC108038391</fullName>
    </submittedName>
</protein>
<feature type="region of interest" description="Disordered" evidence="1">
    <location>
        <begin position="251"/>
        <end position="287"/>
    </location>
</feature>
<proteinExistence type="predicted"/>
<name>A0A6P4DY83_DRORH</name>
<feature type="transmembrane region" description="Helical" evidence="2">
    <location>
        <begin position="20"/>
        <end position="41"/>
    </location>
</feature>
<reference evidence="3" key="1">
    <citation type="submission" date="2025-08" db="UniProtKB">
        <authorList>
            <consortium name="RefSeq"/>
        </authorList>
    </citation>
    <scope>IDENTIFICATION</scope>
</reference>
<feature type="transmembrane region" description="Helical" evidence="2">
    <location>
        <begin position="53"/>
        <end position="75"/>
    </location>
</feature>
<feature type="transmembrane region" description="Helical" evidence="2">
    <location>
        <begin position="113"/>
        <end position="136"/>
    </location>
</feature>
<keyword evidence="2" id="KW-0472">Membrane</keyword>
<sequence>MDAAYVKFMMCQCLMNRADWGLAVGCINVVYSFFLFIFWMVELVNSLASEYYPLKWVLLYGFNVMFNVITMMRIVERECVSVLYWMCETGALLIFRIYHIYYHEDDFWLVNSGLFRISNIVIDSYIGLLMLAMIYVMSGLQLDSEVQVPEEEDLDDCRLDPQPAGAKTTAQKDMEKVFEKENEKELKLTNQNQLENIPEMKELHYNAVHKLADLVDQRSLQTEKATSVFKPTTPDEEIASSEVFHIHEIAEPSAPSESKLSLPEDFSHEINDLGDCGDQGNDISLNE</sequence>
<evidence type="ECO:0000313" key="3">
    <source>
        <dbReference type="RefSeq" id="XP_016970655.1"/>
    </source>
</evidence>
<organism evidence="3">
    <name type="scientific">Drosophila rhopaloa</name>
    <name type="common">Fruit fly</name>
    <dbReference type="NCBI Taxonomy" id="1041015"/>
    <lineage>
        <taxon>Eukaryota</taxon>
        <taxon>Metazoa</taxon>
        <taxon>Ecdysozoa</taxon>
        <taxon>Arthropoda</taxon>
        <taxon>Hexapoda</taxon>
        <taxon>Insecta</taxon>
        <taxon>Pterygota</taxon>
        <taxon>Neoptera</taxon>
        <taxon>Endopterygota</taxon>
        <taxon>Diptera</taxon>
        <taxon>Brachycera</taxon>
        <taxon>Muscomorpha</taxon>
        <taxon>Ephydroidea</taxon>
        <taxon>Drosophilidae</taxon>
        <taxon>Drosophila</taxon>
        <taxon>Sophophora</taxon>
    </lineage>
</organism>
<dbReference type="RefSeq" id="XP_016970655.1">
    <property type="nucleotide sequence ID" value="XM_017115166.1"/>
</dbReference>
<evidence type="ECO:0000256" key="1">
    <source>
        <dbReference type="SAM" id="MobiDB-lite"/>
    </source>
</evidence>
<evidence type="ECO:0000256" key="2">
    <source>
        <dbReference type="SAM" id="Phobius"/>
    </source>
</evidence>
<feature type="transmembrane region" description="Helical" evidence="2">
    <location>
        <begin position="82"/>
        <end position="101"/>
    </location>
</feature>
<dbReference type="AlphaFoldDB" id="A0A6P4DY83"/>
<accession>A0A6P4DY83</accession>
<dbReference type="OrthoDB" id="7844084at2759"/>
<gene>
    <name evidence="3" type="primary">LOC108038391</name>
</gene>
<keyword evidence="2" id="KW-1133">Transmembrane helix</keyword>